<protein>
    <submittedName>
        <fullName evidence="1">Uncharacterized protein</fullName>
    </submittedName>
</protein>
<dbReference type="AlphaFoldDB" id="A0A645J175"/>
<accession>A0A645J175</accession>
<gene>
    <name evidence="1" type="ORF">SDC9_204851</name>
</gene>
<proteinExistence type="predicted"/>
<sequence>MAAEGGELRLYGLLIPDIGEDIVKQGKAAPLLCRKVAAELIEQDKQPNRFDGYRLASGIRTGNDHCLDHCIQADGNGNRFLSQQWVPCFQEIDMLTAQIGCMGINSGRPMGNGKQGISSSHLFQQIDELKPALPDLRVQFSKNFCDFDENLVLRHNH</sequence>
<reference evidence="1" key="1">
    <citation type="submission" date="2019-08" db="EMBL/GenBank/DDBJ databases">
        <authorList>
            <person name="Kucharzyk K."/>
            <person name="Murdoch R.W."/>
            <person name="Higgins S."/>
            <person name="Loffler F."/>
        </authorList>
    </citation>
    <scope>NUCLEOTIDE SEQUENCE</scope>
</reference>
<organism evidence="1">
    <name type="scientific">bioreactor metagenome</name>
    <dbReference type="NCBI Taxonomy" id="1076179"/>
    <lineage>
        <taxon>unclassified sequences</taxon>
        <taxon>metagenomes</taxon>
        <taxon>ecological metagenomes</taxon>
    </lineage>
</organism>
<dbReference type="EMBL" id="VSSQ01128345">
    <property type="protein sequence ID" value="MPN57157.1"/>
    <property type="molecule type" value="Genomic_DNA"/>
</dbReference>
<evidence type="ECO:0000313" key="1">
    <source>
        <dbReference type="EMBL" id="MPN57157.1"/>
    </source>
</evidence>
<name>A0A645J175_9ZZZZ</name>
<comment type="caution">
    <text evidence="1">The sequence shown here is derived from an EMBL/GenBank/DDBJ whole genome shotgun (WGS) entry which is preliminary data.</text>
</comment>